<evidence type="ECO:0000256" key="3">
    <source>
        <dbReference type="ARBA" id="ARBA00022827"/>
    </source>
</evidence>
<feature type="binding site" evidence="5 7">
    <location>
        <position position="137"/>
    </location>
    <ligand>
        <name>FAD</name>
        <dbReference type="ChEBI" id="CHEBI:57692"/>
    </ligand>
</feature>
<evidence type="ECO:0000256" key="5">
    <source>
        <dbReference type="HAMAP-Rule" id="MF_02092"/>
    </source>
</evidence>
<feature type="domain" description="FAD-binding PCMH-type" evidence="8">
    <location>
        <begin position="36"/>
        <end position="210"/>
    </location>
</feature>
<evidence type="ECO:0000313" key="9">
    <source>
        <dbReference type="EMBL" id="REL31754.1"/>
    </source>
</evidence>
<dbReference type="NCBIfam" id="NF008387">
    <property type="entry name" value="PRK11183.1"/>
    <property type="match status" value="1"/>
</dbReference>
<gene>
    <name evidence="5" type="primary">dld</name>
    <name evidence="9" type="ORF">DXX94_14100</name>
</gene>
<dbReference type="Gene3D" id="3.30.43.10">
    <property type="entry name" value="Uridine Diphospho-n-acetylenolpyruvylglucosamine Reductase, domain 2"/>
    <property type="match status" value="1"/>
</dbReference>
<dbReference type="GO" id="GO:0048038">
    <property type="term" value="F:quinone binding"/>
    <property type="evidence" value="ECO:0007669"/>
    <property type="project" value="UniProtKB-KW"/>
</dbReference>
<evidence type="ECO:0000256" key="6">
    <source>
        <dbReference type="PIRNR" id="PIRNR000101"/>
    </source>
</evidence>
<comment type="cofactor">
    <cofactor evidence="1 5 6 7">
        <name>FAD</name>
        <dbReference type="ChEBI" id="CHEBI:57692"/>
    </cofactor>
</comment>
<reference evidence="10" key="1">
    <citation type="submission" date="2018-08" db="EMBL/GenBank/DDBJ databases">
        <title>Thalassotalea euphylliae genome.</title>
        <authorList>
            <person name="Summers S."/>
            <person name="Rice S.A."/>
            <person name="Freckelton M.L."/>
            <person name="Nedved B.T."/>
            <person name="Hadfield M.G."/>
        </authorList>
    </citation>
    <scope>NUCLEOTIDE SEQUENCE [LARGE SCALE GENOMIC DNA]</scope>
    <source>
        <strain evidence="10">H3</strain>
    </source>
</reference>
<comment type="subcellular location">
    <subcellularLocation>
        <location evidence="5">Cell inner membrane</location>
        <topology evidence="5">Peripheral membrane protein</topology>
        <orientation evidence="5">Cytoplasmic side</orientation>
    </subcellularLocation>
</comment>
<dbReference type="GO" id="GO:0004458">
    <property type="term" value="F:D-lactate dehydrogenase (cytochrome) activity"/>
    <property type="evidence" value="ECO:0007669"/>
    <property type="project" value="UniProtKB-UniRule"/>
</dbReference>
<keyword evidence="10" id="KW-1185">Reference proteome</keyword>
<feature type="binding site" evidence="7">
    <location>
        <position position="250"/>
    </location>
    <ligand>
        <name>FAD</name>
        <dbReference type="ChEBI" id="CHEBI:57692"/>
    </ligand>
</feature>
<dbReference type="HAMAP" id="MF_02092">
    <property type="entry name" value="DLDH_Dld"/>
    <property type="match status" value="1"/>
</dbReference>
<dbReference type="Pfam" id="PF09330">
    <property type="entry name" value="Lact-deh-memb"/>
    <property type="match status" value="1"/>
</dbReference>
<dbReference type="GO" id="GO:0102029">
    <property type="term" value="F:D-lactate dehydrogenase (quinone) activity"/>
    <property type="evidence" value="ECO:0007669"/>
    <property type="project" value="UniProtKB-EC"/>
</dbReference>
<evidence type="ECO:0000256" key="4">
    <source>
        <dbReference type="ARBA" id="ARBA00023002"/>
    </source>
</evidence>
<dbReference type="InterPro" id="IPR016169">
    <property type="entry name" value="FAD-bd_PCMH_sub2"/>
</dbReference>
<dbReference type="SUPFAM" id="SSF56176">
    <property type="entry name" value="FAD-binding/transporter-associated domain-like"/>
    <property type="match status" value="1"/>
</dbReference>
<keyword evidence="5" id="KW-0472">Membrane</keyword>
<comment type="function">
    <text evidence="5 6">Catalyzes the oxidation of D-lactate to pyruvate.</text>
</comment>
<keyword evidence="5" id="KW-1003">Cell membrane</keyword>
<dbReference type="InterPro" id="IPR012256">
    <property type="entry name" value="D_lactate_DH"/>
</dbReference>
<dbReference type="EC" id="1.1.5.12" evidence="5"/>
<dbReference type="SUPFAM" id="SSF55103">
    <property type="entry name" value="FAD-linked oxidases, C-terminal domain"/>
    <property type="match status" value="1"/>
</dbReference>
<keyword evidence="3 5" id="KW-0274">FAD</keyword>
<organism evidence="9 10">
    <name type="scientific">Thalassotalea euphylliae</name>
    <dbReference type="NCBI Taxonomy" id="1655234"/>
    <lineage>
        <taxon>Bacteria</taxon>
        <taxon>Pseudomonadati</taxon>
        <taxon>Pseudomonadota</taxon>
        <taxon>Gammaproteobacteria</taxon>
        <taxon>Alteromonadales</taxon>
        <taxon>Colwelliaceae</taxon>
        <taxon>Thalassotalea</taxon>
    </lineage>
</organism>
<comment type="caution">
    <text evidence="9">The sequence shown here is derived from an EMBL/GenBank/DDBJ whole genome shotgun (WGS) entry which is preliminary data.</text>
</comment>
<dbReference type="GO" id="GO:0022904">
    <property type="term" value="P:respiratory electron transport chain"/>
    <property type="evidence" value="ECO:0007669"/>
    <property type="project" value="InterPro"/>
</dbReference>
<dbReference type="AlphaFoldDB" id="A0A3E0U4X1"/>
<comment type="catalytic activity">
    <reaction evidence="5 6">
        <text>(R)-lactate + a quinone = a quinol + pyruvate</text>
        <dbReference type="Rhea" id="RHEA:51468"/>
        <dbReference type="ChEBI" id="CHEBI:15361"/>
        <dbReference type="ChEBI" id="CHEBI:16004"/>
        <dbReference type="ChEBI" id="CHEBI:24646"/>
        <dbReference type="ChEBI" id="CHEBI:132124"/>
        <dbReference type="EC" id="1.1.5.12"/>
    </reaction>
</comment>
<dbReference type="InterPro" id="IPR051264">
    <property type="entry name" value="FAD-oxidored/transferase_4"/>
</dbReference>
<accession>A0A3E0U4X1</accession>
<dbReference type="InterPro" id="IPR016172">
    <property type="entry name" value="D-lactate_DH_C-sub1"/>
</dbReference>
<evidence type="ECO:0000256" key="7">
    <source>
        <dbReference type="PIRSR" id="PIRSR000101-1"/>
    </source>
</evidence>
<dbReference type="GO" id="GO:0031234">
    <property type="term" value="C:extrinsic component of cytoplasmic side of plasma membrane"/>
    <property type="evidence" value="ECO:0007669"/>
    <property type="project" value="UniProtKB-UniRule"/>
</dbReference>
<feature type="binding site" evidence="5 7">
    <location>
        <begin position="70"/>
        <end position="74"/>
    </location>
    <ligand>
        <name>FAD</name>
        <dbReference type="ChEBI" id="CHEBI:57692"/>
    </ligand>
</feature>
<evidence type="ECO:0000259" key="8">
    <source>
        <dbReference type="PROSITE" id="PS51387"/>
    </source>
</evidence>
<dbReference type="Gene3D" id="3.30.1370.20">
    <property type="entry name" value="D-lactate dehydrogenase, cap domain, subdomain 2"/>
    <property type="match status" value="1"/>
</dbReference>
<dbReference type="Pfam" id="PF01565">
    <property type="entry name" value="FAD_binding_4"/>
    <property type="match status" value="1"/>
</dbReference>
<evidence type="ECO:0000256" key="2">
    <source>
        <dbReference type="ARBA" id="ARBA00022630"/>
    </source>
</evidence>
<feature type="binding site" evidence="5 7">
    <location>
        <position position="144"/>
    </location>
    <ligand>
        <name>FAD</name>
        <dbReference type="ChEBI" id="CHEBI:57692"/>
    </ligand>
</feature>
<dbReference type="RefSeq" id="WP_116016840.1">
    <property type="nucleotide sequence ID" value="NZ_QUOT01000001.1"/>
</dbReference>
<comment type="similarity">
    <text evidence="5">Belongs to the quinone-dependent D-lactate dehydrogenase family.</text>
</comment>
<protein>
    <recommendedName>
        <fullName evidence="5">Quinone-dependent D-lactate dehydrogenase</fullName>
        <ecNumber evidence="5">1.1.5.12</ecNumber>
    </recommendedName>
    <alternativeName>
        <fullName evidence="5">D-lactate dehydrogenase</fullName>
        <shortName evidence="5">D-LDH</shortName>
    </alternativeName>
</protein>
<dbReference type="InterPro" id="IPR016173">
    <property type="entry name" value="D-lactate_DH_C-sub2"/>
</dbReference>
<dbReference type="InterPro" id="IPR016166">
    <property type="entry name" value="FAD-bd_PCMH"/>
</dbReference>
<dbReference type="Gene3D" id="3.30.465.10">
    <property type="match status" value="1"/>
</dbReference>
<feature type="binding site" evidence="5 7">
    <location>
        <position position="255"/>
    </location>
    <ligand>
        <name>FAD</name>
        <dbReference type="ChEBI" id="CHEBI:57692"/>
    </ligand>
</feature>
<proteinExistence type="inferred from homology"/>
<feature type="binding site" evidence="5 7">
    <location>
        <begin position="78"/>
        <end position="79"/>
    </location>
    <ligand>
        <name>FAD</name>
        <dbReference type="ChEBI" id="CHEBI:57692"/>
    </ligand>
</feature>
<dbReference type="PROSITE" id="PS51387">
    <property type="entry name" value="FAD_PCMH"/>
    <property type="match status" value="1"/>
</dbReference>
<keyword evidence="4 5" id="KW-0560">Oxidoreductase</keyword>
<dbReference type="PIRSF" id="PIRSF000101">
    <property type="entry name" value="D-lactate_dh"/>
    <property type="match status" value="1"/>
</dbReference>
<dbReference type="InterPro" id="IPR006094">
    <property type="entry name" value="Oxid_FAD_bind_N"/>
</dbReference>
<sequence length="566" mass="62842">MDKKRLISDLTDALGENKIRVGQKSTEHFRTGWRSGGGSALAVVFPETLVEFWQVLKLCVAADCIMIMQAANTGLTEGSTPSGDDYDREIVIINTLAMNKLLVLGDGEQVISFPGTTLHTLEKTLKPLNRAPHSVIGSSCLGASIVGGIANNSGGALVKRGPAYTELSLYAWVDEQGQLELVNHLGIDLGDTPEQILANLEAEKFSLASLATEEKASASDYLERLRDVDADTPSRFNADTTRLYEASGCAGKVAVFAVRLDTFEVAKQEQTYYIGTNNPDTLTHLRRHILSTFKHLPEVGEYMHRDIFDIAAKYGKDTFLSIEHLGTDRLPKLFALKGRVDATLNKVPLLPKYMSDRVLQVASKCFPQHLPERMLAYRDKYEHHLILKMSDEGIAEASSFLASYFKENPDAGDYFECQPDEAAKAYLQRFAAAGAAIRYQTLHDNTVGDILALDIALKRNDPLWQEQLPESIASQIDKSLYYGHFFCYVFHQDYVLKKGADAKKVKKEMLALLDSRGAKYPAEHNVGHLYEAEPGVKAFYQQLDPTNSFNPGVGQMDKHKRNCACY</sequence>
<keyword evidence="5 6" id="KW-0874">Quinone</keyword>
<dbReference type="EMBL" id="QUOT01000001">
    <property type="protein sequence ID" value="REL31754.1"/>
    <property type="molecule type" value="Genomic_DNA"/>
</dbReference>
<dbReference type="InterPro" id="IPR016164">
    <property type="entry name" value="FAD-linked_Oxase-like_C"/>
</dbReference>
<keyword evidence="2 5" id="KW-0285">Flavoprotein</keyword>
<name>A0A3E0U4X1_9GAMM</name>
<dbReference type="InterPro" id="IPR015409">
    <property type="entry name" value="Lactate_DH_C"/>
</dbReference>
<dbReference type="GO" id="GO:0071949">
    <property type="term" value="F:FAD binding"/>
    <property type="evidence" value="ECO:0007669"/>
    <property type="project" value="InterPro"/>
</dbReference>
<dbReference type="PANTHER" id="PTHR43716">
    <property type="entry name" value="D-2-HYDROXYGLUTARATE DEHYDROGENASE, MITOCHONDRIAL"/>
    <property type="match status" value="1"/>
</dbReference>
<evidence type="ECO:0000313" key="10">
    <source>
        <dbReference type="Proteomes" id="UP000256899"/>
    </source>
</evidence>
<dbReference type="PANTHER" id="PTHR43716:SF1">
    <property type="entry name" value="D-2-HYDROXYGLUTARATE DEHYDROGENASE, MITOCHONDRIAL"/>
    <property type="match status" value="1"/>
</dbReference>
<dbReference type="GO" id="GO:0055085">
    <property type="term" value="P:transmembrane transport"/>
    <property type="evidence" value="ECO:0007669"/>
    <property type="project" value="InterPro"/>
</dbReference>
<dbReference type="Proteomes" id="UP000256899">
    <property type="component" value="Unassembled WGS sequence"/>
</dbReference>
<dbReference type="InterPro" id="IPR036318">
    <property type="entry name" value="FAD-bd_PCMH-like_sf"/>
</dbReference>
<feature type="binding site" evidence="5 7">
    <location>
        <position position="154"/>
    </location>
    <ligand>
        <name>FAD</name>
        <dbReference type="ChEBI" id="CHEBI:57692"/>
    </ligand>
</feature>
<dbReference type="GO" id="GO:0006089">
    <property type="term" value="P:lactate metabolic process"/>
    <property type="evidence" value="ECO:0007669"/>
    <property type="project" value="UniProtKB-UniRule"/>
</dbReference>
<dbReference type="Gene3D" id="3.30.70.610">
    <property type="entry name" value="D-lactate dehydrogenase, cap domain, subdomain 1"/>
    <property type="match status" value="2"/>
</dbReference>
<keyword evidence="5" id="KW-0997">Cell inner membrane</keyword>
<evidence type="ECO:0000256" key="1">
    <source>
        <dbReference type="ARBA" id="ARBA00001974"/>
    </source>
</evidence>
<dbReference type="InterPro" id="IPR016167">
    <property type="entry name" value="FAD-bd_PCMH_sub1"/>
</dbReference>